<organism evidence="7 8">
    <name type="scientific">Dentipellis fragilis</name>
    <dbReference type="NCBI Taxonomy" id="205917"/>
    <lineage>
        <taxon>Eukaryota</taxon>
        <taxon>Fungi</taxon>
        <taxon>Dikarya</taxon>
        <taxon>Basidiomycota</taxon>
        <taxon>Agaricomycotina</taxon>
        <taxon>Agaricomycetes</taxon>
        <taxon>Russulales</taxon>
        <taxon>Hericiaceae</taxon>
        <taxon>Dentipellis</taxon>
    </lineage>
</organism>
<gene>
    <name evidence="7" type="ORF">EVG20_g3954</name>
</gene>
<dbReference type="PROSITE" id="PS50103">
    <property type="entry name" value="ZF_C3H1"/>
    <property type="match status" value="2"/>
</dbReference>
<feature type="region of interest" description="Disordered" evidence="5">
    <location>
        <begin position="759"/>
        <end position="887"/>
    </location>
</feature>
<dbReference type="OrthoDB" id="411372at2759"/>
<reference evidence="7 8" key="1">
    <citation type="submission" date="2019-02" db="EMBL/GenBank/DDBJ databases">
        <title>Genome sequencing of the rare red list fungi Dentipellis fragilis.</title>
        <authorList>
            <person name="Buettner E."/>
            <person name="Kellner H."/>
        </authorList>
    </citation>
    <scope>NUCLEOTIDE SEQUENCE [LARGE SCALE GENOMIC DNA]</scope>
    <source>
        <strain evidence="7 8">DSM 105465</strain>
    </source>
</reference>
<feature type="region of interest" description="Disordered" evidence="5">
    <location>
        <begin position="921"/>
        <end position="940"/>
    </location>
</feature>
<sequence>MANKNTGVIFGLNVFKPELLQTDDDVAAALYVLEGTFGGENTACILENALRIPYCLEYIFSAVNGGTSAFLNKWIFDQFPTIIEDHSATSFPFQLLSRFSVSLLEYDFGANKPSTLSVCDQAVKLASPYLKALRDLLESGTLSEGECRMSPVKRTQSNASRRYSKAGPRADVHVDLKPFRDLGMLVPSNKRDAEMTASRVLEDQKGILQSYLTILRRPELASIFKEMYFAQALVEDMRSGPGMSPVMPLSATEVTSPTTNINPFATFLNPQLYTESAEGFGPWRIYLSGRAINHLTELQKGDRRAFEIVLNKMKELSNGRFSKVNQKRLSNDNVPVDIFEVRLPGDPRLVYQIDCVQEYESSGFQQVIRIFGIYDHTQVRRKLWDKLGYERARLGQLYCDRCRARSHPRNTGDDVYLPMSFGPVPSQPLTSSPAMLEDDLEDLEQLHKLVSLEKYVPISENVLNGEYNERQNVQHVFNVSPDEQKVIEYNRSCYVQGRSGTGKTTTMLFKMFGLERAWQHSGCPEPRPRQVFVTKSRVLAGKVEEYFMKLMKSLALADHVHLTCTGTNFDGSVCHLPSVSLFGHRLAISPVSFSFALSSLFHFSAPHHLRYARPKDLSHVPCKFFKVGSCTAGSSCPFSHSVPEPGQHKDVCAWFVKGNCKFGHKCALAHILPGQSMAMDRKNKKAAQAAAHANNASGGQRESGKGSKPHKAAAHNGPASAAAGGANGQSRNPLLSGSTAPTRILHGSARAPIPMSLKATISPSAPAPPLKDTDFASFGLPDETNKLSSAPAQGSVPTAEDKSVSDTDKPNADKPEEVHDAPPAVPSPAPLPFSTPSARLQDSVGGSDLGPIGSPPRSVSSTGQPARVNGFSPGTSPAQNPAFLSTSPFSAPGAQSIFLSYEKSDRSAEFKARSGLAASLGASHTWQSDITSSGRRLGRSEAVNEVVVEDEDFEEFIPSSLTDLLTPEERSRRYSRNASNVQPPPPGLTAKDGWSGAPRTGVETPHHRYSRSVPAPSLLGDVKSIWADTSQPVAGSPHRSIDHGTPNTGGLIGLGSGTPTSFKSSSAFGGRSLVEDHTNAFLSPSNASAAFLPGIHHHYLNSKSDVHRSGGTPTLRPGAYTPTPPGANAANLLARINEPPSRQPFDGTSESLGGQPFQLGRPISRGPEFGGDGEGRGGNTLSPSAIALQAHAPGQSLPQGLAAGYSRIHALPPPPVIPSPSSSAAFASQSPHFAPGTSLQSSGHGAFSEWLGMSPGNTSMADHLRSNQQTVGAFEPLGARPSYSSAAAARPSFAPGPTTGTFSAPGSRVPSGKNWPHGGTPLSPLSGPVVTGDDDDLFSMDG</sequence>
<dbReference type="Gene3D" id="4.10.1000.10">
    <property type="entry name" value="Zinc finger, CCCH-type"/>
    <property type="match status" value="1"/>
</dbReference>
<dbReference type="SUPFAM" id="SSF52540">
    <property type="entry name" value="P-loop containing nucleoside triphosphate hydrolases"/>
    <property type="match status" value="1"/>
</dbReference>
<dbReference type="SMART" id="SM00356">
    <property type="entry name" value="ZnF_C3H1"/>
    <property type="match status" value="2"/>
</dbReference>
<proteinExistence type="predicted"/>
<dbReference type="SUPFAM" id="SSF90229">
    <property type="entry name" value="CCCH zinc finger"/>
    <property type="match status" value="1"/>
</dbReference>
<dbReference type="GO" id="GO:0008270">
    <property type="term" value="F:zinc ion binding"/>
    <property type="evidence" value="ECO:0007669"/>
    <property type="project" value="UniProtKB-KW"/>
</dbReference>
<feature type="compositionally biased region" description="Gly residues" evidence="5">
    <location>
        <begin position="1168"/>
        <end position="1178"/>
    </location>
</feature>
<feature type="region of interest" description="Disordered" evidence="5">
    <location>
        <begin position="1285"/>
        <end position="1342"/>
    </location>
</feature>
<dbReference type="InterPro" id="IPR039904">
    <property type="entry name" value="TRANK1"/>
</dbReference>
<feature type="region of interest" description="Disordered" evidence="5">
    <location>
        <begin position="1103"/>
        <end position="1182"/>
    </location>
</feature>
<dbReference type="InterPro" id="IPR036855">
    <property type="entry name" value="Znf_CCCH_sf"/>
</dbReference>
<feature type="region of interest" description="Disordered" evidence="5">
    <location>
        <begin position="967"/>
        <end position="1014"/>
    </location>
</feature>
<feature type="compositionally biased region" description="Basic and acidic residues" evidence="5">
    <location>
        <begin position="799"/>
        <end position="820"/>
    </location>
</feature>
<feature type="domain" description="C3H1-type" evidence="6">
    <location>
        <begin position="616"/>
        <end position="643"/>
    </location>
</feature>
<feature type="zinc finger region" description="C3H1-type" evidence="4">
    <location>
        <begin position="616"/>
        <end position="643"/>
    </location>
</feature>
<keyword evidence="1 4" id="KW-0479">Metal-binding</keyword>
<feature type="compositionally biased region" description="Polar residues" evidence="5">
    <location>
        <begin position="924"/>
        <end position="934"/>
    </location>
</feature>
<feature type="region of interest" description="Disordered" evidence="5">
    <location>
        <begin position="679"/>
        <end position="741"/>
    </location>
</feature>
<dbReference type="InterPro" id="IPR000571">
    <property type="entry name" value="Znf_CCCH"/>
</dbReference>
<evidence type="ECO:0000256" key="3">
    <source>
        <dbReference type="ARBA" id="ARBA00022833"/>
    </source>
</evidence>
<feature type="region of interest" description="Disordered" evidence="5">
    <location>
        <begin position="1213"/>
        <end position="1254"/>
    </location>
</feature>
<evidence type="ECO:0000313" key="8">
    <source>
        <dbReference type="Proteomes" id="UP000298327"/>
    </source>
</evidence>
<feature type="compositionally biased region" description="Acidic residues" evidence="5">
    <location>
        <begin position="1332"/>
        <end position="1342"/>
    </location>
</feature>
<dbReference type="EMBL" id="SEOQ01000191">
    <property type="protein sequence ID" value="TFY67401.1"/>
    <property type="molecule type" value="Genomic_DNA"/>
</dbReference>
<feature type="zinc finger region" description="C3H1-type" evidence="4">
    <location>
        <begin position="646"/>
        <end position="673"/>
    </location>
</feature>
<evidence type="ECO:0000256" key="5">
    <source>
        <dbReference type="SAM" id="MobiDB-lite"/>
    </source>
</evidence>
<feature type="compositionally biased region" description="Low complexity" evidence="5">
    <location>
        <begin position="714"/>
        <end position="724"/>
    </location>
</feature>
<evidence type="ECO:0000256" key="1">
    <source>
        <dbReference type="ARBA" id="ARBA00022723"/>
    </source>
</evidence>
<feature type="region of interest" description="Disordered" evidence="5">
    <location>
        <begin position="1030"/>
        <end position="1066"/>
    </location>
</feature>
<comment type="caution">
    <text evidence="7">The sequence shown here is derived from an EMBL/GenBank/DDBJ whole genome shotgun (WGS) entry which is preliminary data.</text>
</comment>
<feature type="domain" description="C3H1-type" evidence="6">
    <location>
        <begin position="646"/>
        <end position="673"/>
    </location>
</feature>
<feature type="compositionally biased region" description="Low complexity" evidence="5">
    <location>
        <begin position="686"/>
        <end position="696"/>
    </location>
</feature>
<feature type="compositionally biased region" description="Polar residues" evidence="5">
    <location>
        <begin position="729"/>
        <end position="741"/>
    </location>
</feature>
<evidence type="ECO:0000256" key="2">
    <source>
        <dbReference type="ARBA" id="ARBA00022771"/>
    </source>
</evidence>
<feature type="compositionally biased region" description="Polar residues" evidence="5">
    <location>
        <begin position="872"/>
        <end position="887"/>
    </location>
</feature>
<feature type="compositionally biased region" description="Polar residues" evidence="5">
    <location>
        <begin position="1057"/>
        <end position="1066"/>
    </location>
</feature>
<accession>A0A4Y9Z0N9</accession>
<dbReference type="Proteomes" id="UP000298327">
    <property type="component" value="Unassembled WGS sequence"/>
</dbReference>
<keyword evidence="2 4" id="KW-0863">Zinc-finger</keyword>
<evidence type="ECO:0000313" key="7">
    <source>
        <dbReference type="EMBL" id="TFY67401.1"/>
    </source>
</evidence>
<dbReference type="STRING" id="205917.A0A4Y9Z0N9"/>
<name>A0A4Y9Z0N9_9AGAM</name>
<protein>
    <recommendedName>
        <fullName evidence="6">C3H1-type domain-containing protein</fullName>
    </recommendedName>
</protein>
<dbReference type="InterPro" id="IPR027417">
    <property type="entry name" value="P-loop_NTPase"/>
</dbReference>
<keyword evidence="8" id="KW-1185">Reference proteome</keyword>
<evidence type="ECO:0000259" key="6">
    <source>
        <dbReference type="PROSITE" id="PS50103"/>
    </source>
</evidence>
<keyword evidence="3 4" id="KW-0862">Zinc</keyword>
<dbReference type="PANTHER" id="PTHR21529">
    <property type="entry name" value="MAMMARY TURMOR VIRUS RECEPTOR HOMOLOG 1, 2 MTVR1, 2"/>
    <property type="match status" value="1"/>
</dbReference>
<dbReference type="Pfam" id="PF00642">
    <property type="entry name" value="zf-CCCH"/>
    <property type="match status" value="1"/>
</dbReference>
<feature type="compositionally biased region" description="Low complexity" evidence="5">
    <location>
        <begin position="1285"/>
        <end position="1297"/>
    </location>
</feature>
<feature type="compositionally biased region" description="Pro residues" evidence="5">
    <location>
        <begin position="823"/>
        <end position="833"/>
    </location>
</feature>
<feature type="compositionally biased region" description="Low complexity" evidence="5">
    <location>
        <begin position="1219"/>
        <end position="1235"/>
    </location>
</feature>
<feature type="compositionally biased region" description="Polar residues" evidence="5">
    <location>
        <begin position="786"/>
        <end position="796"/>
    </location>
</feature>
<dbReference type="PANTHER" id="PTHR21529:SF4">
    <property type="entry name" value="TPR AND ANKYRIN REPEAT-CONTAINING PROTEIN 1"/>
    <property type="match status" value="1"/>
</dbReference>
<evidence type="ECO:0000256" key="4">
    <source>
        <dbReference type="PROSITE-ProRule" id="PRU00723"/>
    </source>
</evidence>